<evidence type="ECO:0000256" key="4">
    <source>
        <dbReference type="ARBA" id="ARBA00023136"/>
    </source>
</evidence>
<feature type="transmembrane region" description="Helical" evidence="5">
    <location>
        <begin position="63"/>
        <end position="85"/>
    </location>
</feature>
<accession>F5XLE7</accession>
<keyword evidence="7" id="KW-1185">Reference proteome</keyword>
<feature type="transmembrane region" description="Helical" evidence="5">
    <location>
        <begin position="389"/>
        <end position="409"/>
    </location>
</feature>
<feature type="transmembrane region" description="Helical" evidence="5">
    <location>
        <begin position="164"/>
        <end position="182"/>
    </location>
</feature>
<evidence type="ECO:0000313" key="7">
    <source>
        <dbReference type="Proteomes" id="UP000007947"/>
    </source>
</evidence>
<evidence type="ECO:0000256" key="5">
    <source>
        <dbReference type="SAM" id="Phobius"/>
    </source>
</evidence>
<feature type="transmembrane region" description="Helical" evidence="5">
    <location>
        <begin position="421"/>
        <end position="439"/>
    </location>
</feature>
<dbReference type="Pfam" id="PF13520">
    <property type="entry name" value="AA_permease_2"/>
    <property type="match status" value="1"/>
</dbReference>
<dbReference type="GO" id="GO:0015171">
    <property type="term" value="F:amino acid transmembrane transporter activity"/>
    <property type="evidence" value="ECO:0007669"/>
    <property type="project" value="TreeGrafter"/>
</dbReference>
<feature type="transmembrane region" description="Helical" evidence="5">
    <location>
        <begin position="194"/>
        <end position="213"/>
    </location>
</feature>
<gene>
    <name evidence="6" type="ordered locus">MLP_31990</name>
</gene>
<keyword evidence="4 5" id="KW-0472">Membrane</keyword>
<evidence type="ECO:0000256" key="3">
    <source>
        <dbReference type="ARBA" id="ARBA00022989"/>
    </source>
</evidence>
<dbReference type="AlphaFoldDB" id="F5XLE7"/>
<dbReference type="PIRSF" id="PIRSF006060">
    <property type="entry name" value="AA_transporter"/>
    <property type="match status" value="1"/>
</dbReference>
<proteinExistence type="predicted"/>
<dbReference type="GO" id="GO:0016020">
    <property type="term" value="C:membrane"/>
    <property type="evidence" value="ECO:0007669"/>
    <property type="project" value="UniProtKB-SubCell"/>
</dbReference>
<feature type="transmembrane region" description="Helical" evidence="5">
    <location>
        <begin position="364"/>
        <end position="383"/>
    </location>
</feature>
<sequence>MSVSPASAEANSLFRRKPVGDRHGPQLNRTIGTFQLTMFGVGATVGTGIFFVLGQAVPEAGPAVILSFILAGIAAGLAAICYAEMASAVPVSGSTYSYAYATLGEIVAMGVAACLLLEYGVSTAAVAVGWSGYLNEALHNITGVSLPQAILYAPFAEDPTAPTGLINLPAVVLVFLCMVLLIRGASESAKVNAVMVVIKLSVLVMFSIIAFTAFDSNHFADFAPFGAAGVAAAAGTIFFSFIGLDAVSTAGDEVKDPQKTMPRALIGALFTVIAIYLLVAISAIGAQPWTDFKGQSEAGLSKILEIITGNNIWGTILALGAVISIFSVTLVTMYGQTRILFAMGRDGMLPKVFSKVSPQTQTPVNNTIIVAAVVSVLAAFVPLDYLIDLVSIGTLTAFIVVSLGVMILRYRQPDLPRGFKVPGFPVTPILSIVVCGYILISLKPITWLVFALWVGVFLTFYMMYGRKHSVLGRLLAGEKVDDEVDE</sequence>
<feature type="transmembrane region" description="Helical" evidence="5">
    <location>
        <begin position="106"/>
        <end position="130"/>
    </location>
</feature>
<feature type="transmembrane region" description="Helical" evidence="5">
    <location>
        <begin position="265"/>
        <end position="286"/>
    </location>
</feature>
<feature type="transmembrane region" description="Helical" evidence="5">
    <location>
        <begin position="312"/>
        <end position="335"/>
    </location>
</feature>
<evidence type="ECO:0000313" key="6">
    <source>
        <dbReference type="EMBL" id="BAK36213.1"/>
    </source>
</evidence>
<dbReference type="eggNOG" id="COG0531">
    <property type="taxonomic scope" value="Bacteria"/>
</dbReference>
<dbReference type="EMBL" id="AP012204">
    <property type="protein sequence ID" value="BAK36213.1"/>
    <property type="molecule type" value="Genomic_DNA"/>
</dbReference>
<dbReference type="PANTHER" id="PTHR43243">
    <property type="entry name" value="INNER MEMBRANE TRANSPORTER YGJI-RELATED"/>
    <property type="match status" value="1"/>
</dbReference>
<evidence type="ECO:0000256" key="2">
    <source>
        <dbReference type="ARBA" id="ARBA00022692"/>
    </source>
</evidence>
<comment type="subcellular location">
    <subcellularLocation>
        <location evidence="1">Membrane</location>
        <topology evidence="1">Multi-pass membrane protein</topology>
    </subcellularLocation>
</comment>
<name>F5XLE7_MICPN</name>
<reference evidence="6 7" key="1">
    <citation type="submission" date="2011-05" db="EMBL/GenBank/DDBJ databases">
        <title>Whole genome sequence of Microlunatus phosphovorus NM-1.</title>
        <authorList>
            <person name="Hosoyama A."/>
            <person name="Sasaki K."/>
            <person name="Harada T."/>
            <person name="Igarashi R."/>
            <person name="Kawakoshi A."/>
            <person name="Sasagawa M."/>
            <person name="Fukada J."/>
            <person name="Nakamura S."/>
            <person name="Katano Y."/>
            <person name="Hanada S."/>
            <person name="Kamagata Y."/>
            <person name="Nakamura N."/>
            <person name="Yamazaki S."/>
            <person name="Fujita N."/>
        </authorList>
    </citation>
    <scope>NUCLEOTIDE SEQUENCE [LARGE SCALE GENOMIC DNA]</scope>
    <source>
        <strain evidence="7">ATCC 700054 / DSM 10555 / JCM 9379 / NBRC 101784 / NCIMB 13414 / VKM Ac-1990 / NM-1</strain>
    </source>
</reference>
<dbReference type="PANTHER" id="PTHR43243:SF24">
    <property type="entry name" value="CATIONIC AMINO ACID TRANSPORT INTEGRAL MEMBRANE PROTEIN ROCE-RELATED"/>
    <property type="match status" value="1"/>
</dbReference>
<dbReference type="InterPro" id="IPR002293">
    <property type="entry name" value="AA/rel_permease1"/>
</dbReference>
<dbReference type="HOGENOM" id="CLU_007946_15_12_11"/>
<keyword evidence="2 5" id="KW-0812">Transmembrane</keyword>
<dbReference type="KEGG" id="mph:MLP_31990"/>
<organism evidence="6 7">
    <name type="scientific">Microlunatus phosphovorus (strain ATCC 700054 / DSM 10555 / JCM 9379 / NBRC 101784 / NCIMB 13414 / VKM Ac-1990 / NM-1)</name>
    <dbReference type="NCBI Taxonomy" id="1032480"/>
    <lineage>
        <taxon>Bacteria</taxon>
        <taxon>Bacillati</taxon>
        <taxon>Actinomycetota</taxon>
        <taxon>Actinomycetes</taxon>
        <taxon>Propionibacteriales</taxon>
        <taxon>Propionibacteriaceae</taxon>
        <taxon>Microlunatus</taxon>
    </lineage>
</organism>
<dbReference type="STRING" id="1032480.MLP_31990"/>
<keyword evidence="3 5" id="KW-1133">Transmembrane helix</keyword>
<dbReference type="OrthoDB" id="9762947at2"/>
<dbReference type="RefSeq" id="WP_013864076.1">
    <property type="nucleotide sequence ID" value="NC_015635.1"/>
</dbReference>
<dbReference type="Proteomes" id="UP000007947">
    <property type="component" value="Chromosome"/>
</dbReference>
<evidence type="ECO:0000256" key="1">
    <source>
        <dbReference type="ARBA" id="ARBA00004141"/>
    </source>
</evidence>
<feature type="transmembrane region" description="Helical" evidence="5">
    <location>
        <begin position="445"/>
        <end position="464"/>
    </location>
</feature>
<protein>
    <submittedName>
        <fullName evidence="6">Putative amino acid transporter</fullName>
    </submittedName>
</protein>
<feature type="transmembrane region" description="Helical" evidence="5">
    <location>
        <begin position="225"/>
        <end position="244"/>
    </location>
</feature>
<feature type="transmembrane region" description="Helical" evidence="5">
    <location>
        <begin position="36"/>
        <end position="57"/>
    </location>
</feature>
<dbReference type="Gene3D" id="1.20.1740.10">
    <property type="entry name" value="Amino acid/polyamine transporter I"/>
    <property type="match status" value="1"/>
</dbReference>